<dbReference type="OrthoDB" id="23974at10239"/>
<gene>
    <name evidence="1" type="ORF">PSSM7_020</name>
</gene>
<name>E3SND8_9CAUD</name>
<accession>E3SND8</accession>
<dbReference type="RefSeq" id="YP_004324851.1">
    <property type="nucleotide sequence ID" value="NC_015290.1"/>
</dbReference>
<dbReference type="EMBL" id="GU071103">
    <property type="protein sequence ID" value="ADO99083.1"/>
    <property type="molecule type" value="Genomic_DNA"/>
</dbReference>
<keyword evidence="2" id="KW-1185">Reference proteome</keyword>
<reference evidence="1 2" key="1">
    <citation type="journal article" date="2010" name="Environ. Microbiol.">
        <title>Genomic analysis of oceanic cyanobacterial myoviruses compared with T4-like myoviruses from diverse hosts and environments.</title>
        <authorList>
            <person name="Sullivan M.B."/>
            <person name="Huang K.H."/>
            <person name="Ignacio-Espinoza J.C."/>
            <person name="Berlin A.M."/>
            <person name="Kelly L."/>
            <person name="Weigele P.R."/>
            <person name="DeFrancesco A.S."/>
            <person name="Kern S.E."/>
            <person name="Thompson L.R."/>
            <person name="Young S."/>
            <person name="Yandava C."/>
            <person name="Fu R."/>
            <person name="Krastins B."/>
            <person name="Chase M."/>
            <person name="Sarracino D."/>
            <person name="Osburne M.S."/>
            <person name="Henn M.R."/>
            <person name="Chisholm S.W."/>
        </authorList>
    </citation>
    <scope>NUCLEOTIDE SEQUENCE [LARGE SCALE GENOMIC DNA]</scope>
    <source>
        <strain evidence="1">NATL1A-15</strain>
    </source>
</reference>
<organism evidence="1 2">
    <name type="scientific">Prochlorococcus phage P-SSM7</name>
    <dbReference type="NCBI Taxonomy" id="445688"/>
    <lineage>
        <taxon>Viruses</taxon>
        <taxon>Duplodnaviria</taxon>
        <taxon>Heunggongvirae</taxon>
        <taxon>Uroviricota</taxon>
        <taxon>Caudoviricetes</taxon>
        <taxon>Pantevenvirales</taxon>
        <taxon>Kyanoviridae</taxon>
        <taxon>Palaemonvirus</taxon>
        <taxon>Palaemonvirus pssm7</taxon>
    </lineage>
</organism>
<evidence type="ECO:0000313" key="2">
    <source>
        <dbReference type="Proteomes" id="UP000006532"/>
    </source>
</evidence>
<evidence type="ECO:0000313" key="1">
    <source>
        <dbReference type="EMBL" id="ADO99083.1"/>
    </source>
</evidence>
<dbReference type="Proteomes" id="UP000006532">
    <property type="component" value="Segment"/>
</dbReference>
<dbReference type="KEGG" id="vg:10329585"/>
<protein>
    <submittedName>
        <fullName evidence="1">Uncharacterized protein</fullName>
    </submittedName>
</protein>
<sequence length="70" mass="8119">MIGPIGITQRQAEKHFDFILELTDTQRVCWKITREDAGSAMIVPVNEVSPIPDEIQNQVEEFQKQFMENK</sequence>
<proteinExistence type="predicted"/>
<dbReference type="GeneID" id="10329585"/>